<evidence type="ECO:0000313" key="6">
    <source>
        <dbReference type="EMBL" id="AMY23608.1"/>
    </source>
</evidence>
<reference evidence="7" key="2">
    <citation type="submission" date="2016-04" db="EMBL/GenBank/DDBJ databases">
        <title>Complete Genome and Plasmid Sequences for Rhodococcus fascians D188 and Draft Sequences for Rhodococcus spp. Isolates PBTS 1 and PBTS 2.</title>
        <authorList>
            <person name="Stamer R."/>
            <person name="Vereecke D."/>
            <person name="Zhang Y."/>
            <person name="Schilkey F."/>
            <person name="Devitt N."/>
            <person name="Randall J."/>
        </authorList>
    </citation>
    <scope>NUCLEOTIDE SEQUENCE [LARGE SCALE GENOMIC DNA]</scope>
    <source>
        <strain evidence="7">PBTS2</strain>
    </source>
</reference>
<name>A0A143QLE9_RHOFA</name>
<dbReference type="Pfam" id="PF00012">
    <property type="entry name" value="HSP70"/>
    <property type="match status" value="1"/>
</dbReference>
<protein>
    <recommendedName>
        <fullName evidence="8">Molecular chaperone</fullName>
    </recommendedName>
</protein>
<dbReference type="Proteomes" id="UP000076038">
    <property type="component" value="Chromosome"/>
</dbReference>
<feature type="region of interest" description="Disordered" evidence="4">
    <location>
        <begin position="441"/>
        <end position="551"/>
    </location>
</feature>
<sequence length="551" mass="55680">MSGAGHLGITIGNTRSVAVYRDSTAFEPTVVVLPTTLRFDDDGRAHLGESVDTAPFTRFVDLVGKQEDLEPDADAYRAEDLMANAANCLVSMFSETSESASTPVTTMTYPTRWPRENIALLRDALDHTGLTDVALVPEAKAASAFAQPSPGAAVTVIDIGATGTDISTYPGGGTERTTAVSGDVFTDALFDHVVTDREHLDLSDAAVLASLTGVVASCEQAKHTLSSADVATIAVELPGVSDTTTVTRAEFADLIAPTLGLLDVPSTGTVVLTGGSAALPSVVADIGERTAGALLVEPLAAARGALNIAEIEDVDGNSLVTGAAPVVTRNDGTDSLDTDAIPVVAPPPPLAFSEAIPAVAPVFGPSQLRSEPIVPAGDPDGSDTATQQYAATAFAGAATENKKERSERSRTVTTIIAGAGAGVVIVLVIAALSGVFSSGPATTPPTVTDAGSPVTTSARVPSTAPTTTTVPAAAPEVVQEPTAEEYTPPQPAPLPAPPPAPEPAPAPAPAPVVTTPPVAVTTPPETTTPAETTTPVTTTTTTTTSATNPEP</sequence>
<dbReference type="SUPFAM" id="SSF53067">
    <property type="entry name" value="Actin-like ATPase domain"/>
    <property type="match status" value="2"/>
</dbReference>
<evidence type="ECO:0000256" key="3">
    <source>
        <dbReference type="ARBA" id="ARBA00023186"/>
    </source>
</evidence>
<evidence type="ECO:0000256" key="4">
    <source>
        <dbReference type="SAM" id="MobiDB-lite"/>
    </source>
</evidence>
<dbReference type="KEGG" id="rhs:A3Q41_02306"/>
<evidence type="ECO:0000256" key="2">
    <source>
        <dbReference type="ARBA" id="ARBA00022840"/>
    </source>
</evidence>
<keyword evidence="3" id="KW-0143">Chaperone</keyword>
<evidence type="ECO:0000313" key="7">
    <source>
        <dbReference type="Proteomes" id="UP000076038"/>
    </source>
</evidence>
<feature type="transmembrane region" description="Helical" evidence="5">
    <location>
        <begin position="412"/>
        <end position="436"/>
    </location>
</feature>
<dbReference type="Gene3D" id="3.30.420.40">
    <property type="match status" value="2"/>
</dbReference>
<feature type="compositionally biased region" description="Low complexity" evidence="4">
    <location>
        <begin position="511"/>
        <end position="551"/>
    </location>
</feature>
<dbReference type="InterPro" id="IPR043129">
    <property type="entry name" value="ATPase_NBD"/>
</dbReference>
<dbReference type="PATRIC" id="fig|1653479.3.peg.2336"/>
<keyword evidence="5" id="KW-1133">Transmembrane helix</keyword>
<dbReference type="PANTHER" id="PTHR42749">
    <property type="entry name" value="CELL SHAPE-DETERMINING PROTEIN MREB"/>
    <property type="match status" value="1"/>
</dbReference>
<accession>A0A143QLE9</accession>
<dbReference type="PANTHER" id="PTHR42749:SF1">
    <property type="entry name" value="CELL SHAPE-DETERMINING PROTEIN MREB"/>
    <property type="match status" value="1"/>
</dbReference>
<dbReference type="Gene3D" id="3.90.640.10">
    <property type="entry name" value="Actin, Chain A, domain 4"/>
    <property type="match status" value="1"/>
</dbReference>
<keyword evidence="5" id="KW-0472">Membrane</keyword>
<keyword evidence="7" id="KW-1185">Reference proteome</keyword>
<keyword evidence="1" id="KW-0547">Nucleotide-binding</keyword>
<dbReference type="InterPro" id="IPR013126">
    <property type="entry name" value="Hsp_70_fam"/>
</dbReference>
<dbReference type="GO" id="GO:0140662">
    <property type="term" value="F:ATP-dependent protein folding chaperone"/>
    <property type="evidence" value="ECO:0007669"/>
    <property type="project" value="InterPro"/>
</dbReference>
<evidence type="ECO:0000256" key="5">
    <source>
        <dbReference type="SAM" id="Phobius"/>
    </source>
</evidence>
<keyword evidence="5" id="KW-0812">Transmembrane</keyword>
<dbReference type="EMBL" id="CP015220">
    <property type="protein sequence ID" value="AMY23608.1"/>
    <property type="molecule type" value="Genomic_DNA"/>
</dbReference>
<proteinExistence type="predicted"/>
<dbReference type="OrthoDB" id="4485998at2"/>
<dbReference type="GO" id="GO:0005524">
    <property type="term" value="F:ATP binding"/>
    <property type="evidence" value="ECO:0007669"/>
    <property type="project" value="UniProtKB-KW"/>
</dbReference>
<organism evidence="6 7">
    <name type="scientific">Rhodococcoides fascians</name>
    <name type="common">Rhodococcus fascians</name>
    <dbReference type="NCBI Taxonomy" id="1828"/>
    <lineage>
        <taxon>Bacteria</taxon>
        <taxon>Bacillati</taxon>
        <taxon>Actinomycetota</taxon>
        <taxon>Actinomycetes</taxon>
        <taxon>Mycobacteriales</taxon>
        <taxon>Nocardiaceae</taxon>
        <taxon>Rhodococcoides</taxon>
    </lineage>
</organism>
<feature type="compositionally biased region" description="Pro residues" evidence="4">
    <location>
        <begin position="488"/>
        <end position="510"/>
    </location>
</feature>
<reference evidence="6 7" key="1">
    <citation type="journal article" date="2016" name="Genome Announc.">
        <title>Complete Genome and Plasmid Sequences for Rhodococcus fascians D188 and Draft Sequences for Rhodococcus Isolates PBTS 1 and PBTS 2.</title>
        <authorList>
            <person name="Stamler R.A."/>
            <person name="Vereecke D."/>
            <person name="Zhang Y."/>
            <person name="Schilkey F."/>
            <person name="Devitt N."/>
            <person name="Randall J.J."/>
        </authorList>
    </citation>
    <scope>NUCLEOTIDE SEQUENCE [LARGE SCALE GENOMIC DNA]</scope>
    <source>
        <strain evidence="6 7">PBTS2</strain>
    </source>
</reference>
<dbReference type="RefSeq" id="WP_048317494.1">
    <property type="nucleotide sequence ID" value="NZ_CP015220.1"/>
</dbReference>
<evidence type="ECO:0008006" key="8">
    <source>
        <dbReference type="Google" id="ProtNLM"/>
    </source>
</evidence>
<evidence type="ECO:0000256" key="1">
    <source>
        <dbReference type="ARBA" id="ARBA00022741"/>
    </source>
</evidence>
<keyword evidence="2" id="KW-0067">ATP-binding</keyword>
<gene>
    <name evidence="6" type="ORF">A3Q41_02306</name>
</gene>
<feature type="compositionally biased region" description="Low complexity" evidence="4">
    <location>
        <begin position="455"/>
        <end position="487"/>
    </location>
</feature>
<dbReference type="AlphaFoldDB" id="A0A143QLE9"/>